<accession>A0A8T2V3I3</accession>
<dbReference type="InterPro" id="IPR000923">
    <property type="entry name" value="BlueCu_1"/>
</dbReference>
<evidence type="ECO:0000256" key="4">
    <source>
        <dbReference type="ARBA" id="ARBA00022982"/>
    </source>
</evidence>
<feature type="binding site" evidence="7">
    <location>
        <position position="174"/>
    </location>
    <ligand>
        <name>Cu cation</name>
        <dbReference type="ChEBI" id="CHEBI:23378"/>
    </ligand>
</feature>
<dbReference type="InterPro" id="IPR028871">
    <property type="entry name" value="BlueCu_1_BS"/>
</dbReference>
<dbReference type="OrthoDB" id="197281at2759"/>
<dbReference type="Pfam" id="PF00127">
    <property type="entry name" value="Copper-bind"/>
    <property type="match status" value="1"/>
</dbReference>
<dbReference type="GO" id="GO:0009055">
    <property type="term" value="F:electron transfer activity"/>
    <property type="evidence" value="ECO:0007669"/>
    <property type="project" value="InterPro"/>
</dbReference>
<dbReference type="OMA" id="LGFFPNK"/>
<feature type="binding site" evidence="7">
    <location>
        <position position="169"/>
    </location>
    <ligand>
        <name>Cu cation</name>
        <dbReference type="ChEBI" id="CHEBI:23378"/>
    </ligand>
</feature>
<protein>
    <recommendedName>
        <fullName evidence="8">Blue (type 1) copper domain-containing protein</fullName>
    </recommendedName>
</protein>
<comment type="cofactor">
    <cofactor evidence="7">
        <name>Cu(2+)</name>
        <dbReference type="ChEBI" id="CHEBI:29036"/>
    </cofactor>
    <text evidence="7">The crystal structure with reduced Cu(1+) has also been determined.</text>
</comment>
<evidence type="ECO:0000256" key="2">
    <source>
        <dbReference type="ARBA" id="ARBA00022448"/>
    </source>
</evidence>
<dbReference type="PANTHER" id="PTHR34192:SF10">
    <property type="entry name" value="PLASTOCYANIN MAJOR ISOFORM, CHLOROPLASTIC-RELATED"/>
    <property type="match status" value="1"/>
</dbReference>
<sequence length="181" mass="18276">MASLAAPSASISSFCGLKAASSPEASSRSSCVVPIAARIHRPSLAVSASLAESVSRVSSAAIVAVTAAALVASAGPALAAKVEVGDEVGSFIFTPSTVTIAAGETIDFTLVGETGHNVVFDIPSGAPDSLVSELKSASMDENDLLSEDEPLFKAKLSTPGTYTYYCVPHKSANMVGTVIVK</sequence>
<organism evidence="9 10">
    <name type="scientific">Ceratopteris richardii</name>
    <name type="common">Triangle waterfern</name>
    <dbReference type="NCBI Taxonomy" id="49495"/>
    <lineage>
        <taxon>Eukaryota</taxon>
        <taxon>Viridiplantae</taxon>
        <taxon>Streptophyta</taxon>
        <taxon>Embryophyta</taxon>
        <taxon>Tracheophyta</taxon>
        <taxon>Polypodiopsida</taxon>
        <taxon>Polypodiidae</taxon>
        <taxon>Polypodiales</taxon>
        <taxon>Pteridineae</taxon>
        <taxon>Pteridaceae</taxon>
        <taxon>Parkerioideae</taxon>
        <taxon>Ceratopteris</taxon>
    </lineage>
</organism>
<feature type="domain" description="Blue (type 1) copper" evidence="8">
    <location>
        <begin position="81"/>
        <end position="181"/>
    </location>
</feature>
<evidence type="ECO:0000256" key="1">
    <source>
        <dbReference type="ARBA" id="ARBA00004370"/>
    </source>
</evidence>
<dbReference type="EMBL" id="CM035408">
    <property type="protein sequence ID" value="KAH7441952.1"/>
    <property type="molecule type" value="Genomic_DNA"/>
</dbReference>
<reference evidence="9" key="1">
    <citation type="submission" date="2021-08" db="EMBL/GenBank/DDBJ databases">
        <title>WGS assembly of Ceratopteris richardii.</title>
        <authorList>
            <person name="Marchant D.B."/>
            <person name="Chen G."/>
            <person name="Jenkins J."/>
            <person name="Shu S."/>
            <person name="Leebens-Mack J."/>
            <person name="Grimwood J."/>
            <person name="Schmutz J."/>
            <person name="Soltis P."/>
            <person name="Soltis D."/>
            <person name="Chen Z.-H."/>
        </authorList>
    </citation>
    <scope>NUCLEOTIDE SEQUENCE</scope>
    <source>
        <strain evidence="9">Whitten #5841</strain>
        <tissue evidence="9">Leaf</tissue>
    </source>
</reference>
<keyword evidence="2" id="KW-0813">Transport</keyword>
<feature type="binding site" evidence="7">
    <location>
        <position position="116"/>
    </location>
    <ligand>
        <name>Cu cation</name>
        <dbReference type="ChEBI" id="CHEBI:23378"/>
    </ligand>
</feature>
<dbReference type="SUPFAM" id="SSF49503">
    <property type="entry name" value="Cupredoxins"/>
    <property type="match status" value="1"/>
</dbReference>
<keyword evidence="4" id="KW-0249">Electron transport</keyword>
<feature type="binding site" evidence="7">
    <location>
        <position position="166"/>
    </location>
    <ligand>
        <name>Cu cation</name>
        <dbReference type="ChEBI" id="CHEBI:23378"/>
    </ligand>
</feature>
<dbReference type="PANTHER" id="PTHR34192">
    <property type="entry name" value="PLASTOCYANIN MAJOR ISOFORM, CHLOROPLASTIC-RELATED"/>
    <property type="match status" value="1"/>
</dbReference>
<comment type="subcellular location">
    <subcellularLocation>
        <location evidence="1">Membrane</location>
    </subcellularLocation>
</comment>
<keyword evidence="3 7" id="KW-0479">Metal-binding</keyword>
<evidence type="ECO:0000256" key="3">
    <source>
        <dbReference type="ARBA" id="ARBA00022723"/>
    </source>
</evidence>
<evidence type="ECO:0000259" key="8">
    <source>
        <dbReference type="Pfam" id="PF00127"/>
    </source>
</evidence>
<keyword evidence="5 7" id="KW-0186">Copper</keyword>
<keyword evidence="6" id="KW-0472">Membrane</keyword>
<dbReference type="InterPro" id="IPR008972">
    <property type="entry name" value="Cupredoxin"/>
</dbReference>
<dbReference type="Gene3D" id="2.60.40.420">
    <property type="entry name" value="Cupredoxins - blue copper proteins"/>
    <property type="match status" value="1"/>
</dbReference>
<evidence type="ECO:0000313" key="10">
    <source>
        <dbReference type="Proteomes" id="UP000825935"/>
    </source>
</evidence>
<evidence type="ECO:0000256" key="5">
    <source>
        <dbReference type="ARBA" id="ARBA00023008"/>
    </source>
</evidence>
<dbReference type="GO" id="GO:0016020">
    <property type="term" value="C:membrane"/>
    <property type="evidence" value="ECO:0007669"/>
    <property type="project" value="UniProtKB-SubCell"/>
</dbReference>
<dbReference type="PRINTS" id="PR00157">
    <property type="entry name" value="PLASTOCYANIN"/>
</dbReference>
<proteinExistence type="predicted"/>
<gene>
    <name evidence="9" type="ORF">KP509_03G063600</name>
</gene>
<comment type="caution">
    <text evidence="9">The sequence shown here is derived from an EMBL/GenBank/DDBJ whole genome shotgun (WGS) entry which is preliminary data.</text>
</comment>
<dbReference type="PROSITE" id="PS00196">
    <property type="entry name" value="COPPER_BLUE"/>
    <property type="match status" value="1"/>
</dbReference>
<evidence type="ECO:0000313" key="9">
    <source>
        <dbReference type="EMBL" id="KAH7441952.1"/>
    </source>
</evidence>
<dbReference type="GO" id="GO:0005507">
    <property type="term" value="F:copper ion binding"/>
    <property type="evidence" value="ECO:0007669"/>
    <property type="project" value="InterPro"/>
</dbReference>
<dbReference type="AlphaFoldDB" id="A0A8T2V3I3"/>
<evidence type="ECO:0000256" key="6">
    <source>
        <dbReference type="ARBA" id="ARBA00023136"/>
    </source>
</evidence>
<keyword evidence="10" id="KW-1185">Reference proteome</keyword>
<dbReference type="InterPro" id="IPR002387">
    <property type="entry name" value="Plastocyanin"/>
</dbReference>
<name>A0A8T2V3I3_CERRI</name>
<dbReference type="Proteomes" id="UP000825935">
    <property type="component" value="Chromosome 3"/>
</dbReference>
<evidence type="ECO:0000256" key="7">
    <source>
        <dbReference type="PIRSR" id="PIRSR602387-1"/>
    </source>
</evidence>